<dbReference type="PANTHER" id="PTHR38765:SF1">
    <property type="entry name" value="DUF484 DOMAIN-CONTAINING PROTEIN"/>
    <property type="match status" value="1"/>
</dbReference>
<dbReference type="InterPro" id="IPR029016">
    <property type="entry name" value="GAF-like_dom_sf"/>
</dbReference>
<sequence>MSERAREDRADGAEDERQVAIYLIANPDFLVRHPEVLAVIDVPHRLPPGVCSLVEYQVQRLRRQLTAERKRLAHLIARAREYEAFVNRLHALTLKLLAIDQSEQLCHLLRETLMRTFRADAILLKLFPCQRPNTTISDPLAVSFRDFIDRRRALCGPLNGKQAQTLFGEAGSVIQSAAIIPLQTDEHWGVIAIGNTDPECFSPEMDTEIFDRLGELLSQKLRSLPFGQCEGHV</sequence>
<accession>A0A6G7VCR9</accession>
<gene>
    <name evidence="1" type="ORF">GWK36_06940</name>
</gene>
<dbReference type="Proteomes" id="UP000502699">
    <property type="component" value="Chromosome"/>
</dbReference>
<name>A0A6G7VCR9_9GAMM</name>
<dbReference type="KEGG" id="cjap:GWK36_06940"/>
<dbReference type="RefSeq" id="WP_166270526.1">
    <property type="nucleotide sequence ID" value="NZ_CP048029.1"/>
</dbReference>
<dbReference type="EMBL" id="CP048029">
    <property type="protein sequence ID" value="QIK37764.1"/>
    <property type="molecule type" value="Genomic_DNA"/>
</dbReference>
<dbReference type="InterPro" id="IPR007435">
    <property type="entry name" value="DUF484"/>
</dbReference>
<proteinExistence type="predicted"/>
<dbReference type="AlphaFoldDB" id="A0A6G7VCR9"/>
<protein>
    <submittedName>
        <fullName evidence="1">DUF484 family protein</fullName>
    </submittedName>
</protein>
<dbReference type="Pfam" id="PF04340">
    <property type="entry name" value="DUF484"/>
    <property type="match status" value="1"/>
</dbReference>
<dbReference type="PANTHER" id="PTHR38765">
    <property type="entry name" value="DUF484 DOMAIN-CONTAINING PROTEIN"/>
    <property type="match status" value="1"/>
</dbReference>
<evidence type="ECO:0000313" key="2">
    <source>
        <dbReference type="Proteomes" id="UP000502699"/>
    </source>
</evidence>
<dbReference type="Gene3D" id="3.30.450.40">
    <property type="match status" value="1"/>
</dbReference>
<keyword evidence="2" id="KW-1185">Reference proteome</keyword>
<reference evidence="2" key="1">
    <citation type="submission" date="2020-01" db="EMBL/GenBank/DDBJ databases">
        <title>Caldichromatium gen. nov., sp. nov., a thermophilic purple sulfur bacterium member of the family Chromatiaceae isolated from Nakabusa hot spring, Japan.</title>
        <authorList>
            <person name="Saini M.K."/>
            <person name="Hanada S."/>
            <person name="Tank M."/>
        </authorList>
    </citation>
    <scope>NUCLEOTIDE SEQUENCE [LARGE SCALE GENOMIC DNA]</scope>
    <source>
        <strain evidence="2">No.7</strain>
    </source>
</reference>
<organism evidence="1 2">
    <name type="scientific">Caldichromatium japonicum</name>
    <dbReference type="NCBI Taxonomy" id="2699430"/>
    <lineage>
        <taxon>Bacteria</taxon>
        <taxon>Pseudomonadati</taxon>
        <taxon>Pseudomonadota</taxon>
        <taxon>Gammaproteobacteria</taxon>
        <taxon>Chromatiales</taxon>
        <taxon>Chromatiaceae</taxon>
        <taxon>Caldichromatium</taxon>
    </lineage>
</organism>
<evidence type="ECO:0000313" key="1">
    <source>
        <dbReference type="EMBL" id="QIK37764.1"/>
    </source>
</evidence>